<name>A0AAE5LGD2_9VIBR</name>
<dbReference type="PANTHER" id="PTHR37829:SF3">
    <property type="entry name" value="PROTEIN JAYE-RELATED"/>
    <property type="match status" value="1"/>
</dbReference>
<proteinExistence type="predicted"/>
<dbReference type="RefSeq" id="WP_171320033.1">
    <property type="nucleotide sequence ID" value="NZ_VTXO01000001.1"/>
</dbReference>
<feature type="domain" description="Baseplate protein J-like barrel" evidence="1">
    <location>
        <begin position="85"/>
        <end position="150"/>
    </location>
</feature>
<evidence type="ECO:0000259" key="1">
    <source>
        <dbReference type="Pfam" id="PF04865"/>
    </source>
</evidence>
<accession>A0AAE5LGD2</accession>
<dbReference type="PANTHER" id="PTHR37829">
    <property type="entry name" value="PHAGE-LIKE ELEMENT PBSX PROTEIN XKDT"/>
    <property type="match status" value="1"/>
</dbReference>
<dbReference type="Pfam" id="PF04865">
    <property type="entry name" value="Baseplate_J"/>
    <property type="match status" value="1"/>
</dbReference>
<dbReference type="Proteomes" id="UP000572722">
    <property type="component" value="Unassembled WGS sequence"/>
</dbReference>
<organism evidence="2 3">
    <name type="scientific">Vibrio tubiashii</name>
    <dbReference type="NCBI Taxonomy" id="29498"/>
    <lineage>
        <taxon>Bacteria</taxon>
        <taxon>Pseudomonadati</taxon>
        <taxon>Pseudomonadota</taxon>
        <taxon>Gammaproteobacteria</taxon>
        <taxon>Vibrionales</taxon>
        <taxon>Vibrionaceae</taxon>
        <taxon>Vibrio</taxon>
        <taxon>Vibrio oreintalis group</taxon>
    </lineage>
</organism>
<evidence type="ECO:0000313" key="3">
    <source>
        <dbReference type="Proteomes" id="UP000572722"/>
    </source>
</evidence>
<dbReference type="AlphaFoldDB" id="A0AAE5LGD2"/>
<protein>
    <recommendedName>
        <fullName evidence="1">Baseplate protein J-like barrel domain-containing protein</fullName>
    </recommendedName>
</protein>
<comment type="caution">
    <text evidence="2">The sequence shown here is derived from an EMBL/GenBank/DDBJ whole genome shotgun (WGS) entry which is preliminary data.</text>
</comment>
<evidence type="ECO:0000313" key="2">
    <source>
        <dbReference type="EMBL" id="NOI79251.1"/>
    </source>
</evidence>
<dbReference type="InterPro" id="IPR006949">
    <property type="entry name" value="Barrel_Baseplate_J-like"/>
</dbReference>
<gene>
    <name evidence="2" type="ORF">F0237_01160</name>
</gene>
<dbReference type="InterPro" id="IPR052399">
    <property type="entry name" value="Phage_Baseplate_Assmbl_Protein"/>
</dbReference>
<sequence length="347" mass="37582">MSTQVSLESLIARAEANLVNATGQNNPAIKAIASAIAGVSYGQYGYQDLLFRQLHPETCSEAWLYLHANRHDTPRLLPTFAKGFVQFSELDGTVVIAKGTRLTHGDKGYETTQEQYSNAPVEVIALESGIASNLANGAKLTLSEGLSGIDPNVVLSLGIEGGANIEELEHWRARVIIAFEKNELIGKAEDYQVWAVSAHADVDFAWALDNTPERGMVQVYIGARENDPTLSDEVVNLVQATFEANRLAGCHPFALLPEQVSLDIVVQGIEDQIVRDDVITALENFVKGKMGKIDPATRNPESITNTEIVLVISAVTNNFIVTAPVGEVAINNNQIHVLGDVTWTPPT</sequence>
<dbReference type="EMBL" id="VTXO01000001">
    <property type="protein sequence ID" value="NOI79251.1"/>
    <property type="molecule type" value="Genomic_DNA"/>
</dbReference>
<reference evidence="2 3" key="1">
    <citation type="submission" date="2019-08" db="EMBL/GenBank/DDBJ databases">
        <title>Draft genome sequencing and comparative genomics of hatchery-associated Vibrios.</title>
        <authorList>
            <person name="Kehlet-Delgado H."/>
            <person name="Mueller R.S."/>
        </authorList>
    </citation>
    <scope>NUCLEOTIDE SEQUENCE [LARGE SCALE GENOMIC DNA]</scope>
    <source>
        <strain evidence="2 3">01-65-5-1</strain>
    </source>
</reference>